<feature type="domain" description="DUF2179" evidence="7">
    <location>
        <begin position="221"/>
        <end position="275"/>
    </location>
</feature>
<dbReference type="RefSeq" id="WP_027097275.1">
    <property type="nucleotide sequence ID" value="NZ_CABHIH010000002.1"/>
</dbReference>
<dbReference type="PANTHER" id="PTHR33545:SF9">
    <property type="entry name" value="UPF0750 MEMBRANE PROTEIN YITE"/>
    <property type="match status" value="1"/>
</dbReference>
<dbReference type="Pfam" id="PF10035">
    <property type="entry name" value="DUF2179"/>
    <property type="match status" value="1"/>
</dbReference>
<evidence type="ECO:0000256" key="1">
    <source>
        <dbReference type="ARBA" id="ARBA00004651"/>
    </source>
</evidence>
<evidence type="ECO:0000313" key="8">
    <source>
        <dbReference type="EMBL" id="OBY11756.1"/>
    </source>
</evidence>
<dbReference type="PIRSF" id="PIRSF006483">
    <property type="entry name" value="Membrane_protein_YitT"/>
    <property type="match status" value="1"/>
</dbReference>
<feature type="transmembrane region" description="Helical" evidence="6">
    <location>
        <begin position="107"/>
        <end position="126"/>
    </location>
</feature>
<dbReference type="InterPro" id="IPR019264">
    <property type="entry name" value="DUF2179"/>
</dbReference>
<dbReference type="GeneID" id="42775110"/>
<dbReference type="InterPro" id="IPR051461">
    <property type="entry name" value="UPF0750_membrane"/>
</dbReference>
<dbReference type="Proteomes" id="UP000092714">
    <property type="component" value="Unassembled WGS sequence"/>
</dbReference>
<evidence type="ECO:0000259" key="7">
    <source>
        <dbReference type="Pfam" id="PF10035"/>
    </source>
</evidence>
<feature type="transmembrane region" description="Helical" evidence="6">
    <location>
        <begin position="9"/>
        <end position="27"/>
    </location>
</feature>
<sequence length="284" mass="30947">MSKKLLREYGLITLGIILVAISVEYFFAPNNLAAGGVTGLAIVVNNYIPVISVGSITLIVNIVLFAVAFMVIGGNFGGKTIYASLGLSVIMWIIEEYFSPYAITQDLIIATIFGTIISAFGMAIVFNNNSSTGGTDILAKILNKFFHLNIGTSLLIVDILITFGAAVTFGLDIGFYSMLSVIILGIAVDNFIDGFNASKEVMIMSDKVEEISKFILEELYRGCTYLKGEGAYTGQELKVIYSVLSRSDFIKLKMFIKDIDPKAFITVRASHEVLGEGFKDMEEI</sequence>
<dbReference type="PANTHER" id="PTHR33545">
    <property type="entry name" value="UPF0750 MEMBRANE PROTEIN YITT-RELATED"/>
    <property type="match status" value="1"/>
</dbReference>
<dbReference type="CDD" id="cd16380">
    <property type="entry name" value="YitT_C"/>
    <property type="match status" value="1"/>
</dbReference>
<dbReference type="eggNOG" id="COG1284">
    <property type="taxonomic scope" value="Bacteria"/>
</dbReference>
<dbReference type="OrthoDB" id="9779786at2"/>
<feature type="transmembrane region" description="Helical" evidence="6">
    <location>
        <begin position="47"/>
        <end position="69"/>
    </location>
</feature>
<accession>A0A174WJ20</accession>
<proteinExistence type="predicted"/>
<reference evidence="8 9" key="1">
    <citation type="submission" date="2016-06" db="EMBL/GenBank/DDBJ databases">
        <authorList>
            <person name="Kjaerup R.B."/>
            <person name="Dalgaard T.S."/>
            <person name="Juul-Madsen H.R."/>
        </authorList>
    </citation>
    <scope>NUCLEOTIDE SEQUENCE [LARGE SCALE GENOMIC DNA]</scope>
    <source>
        <strain evidence="8 9">373-A1</strain>
    </source>
</reference>
<name>A0A174WJ20_9CLOT</name>
<keyword evidence="3 6" id="KW-0812">Transmembrane</keyword>
<keyword evidence="4 6" id="KW-1133">Transmembrane helix</keyword>
<keyword evidence="2" id="KW-1003">Cell membrane</keyword>
<dbReference type="InterPro" id="IPR003740">
    <property type="entry name" value="YitT"/>
</dbReference>
<dbReference type="AlphaFoldDB" id="A0A174WJ20"/>
<dbReference type="EMBL" id="MAPZ01000011">
    <property type="protein sequence ID" value="OBY11756.1"/>
    <property type="molecule type" value="Genomic_DNA"/>
</dbReference>
<evidence type="ECO:0000313" key="9">
    <source>
        <dbReference type="Proteomes" id="UP000092714"/>
    </source>
</evidence>
<feature type="transmembrane region" description="Helical" evidence="6">
    <location>
        <begin position="173"/>
        <end position="192"/>
    </location>
</feature>
<dbReference type="InterPro" id="IPR015867">
    <property type="entry name" value="N-reg_PII/ATP_PRibTrfase_C"/>
</dbReference>
<evidence type="ECO:0000256" key="6">
    <source>
        <dbReference type="SAM" id="Phobius"/>
    </source>
</evidence>
<dbReference type="GO" id="GO:0005886">
    <property type="term" value="C:plasma membrane"/>
    <property type="evidence" value="ECO:0007669"/>
    <property type="project" value="UniProtKB-SubCell"/>
</dbReference>
<dbReference type="Pfam" id="PF02588">
    <property type="entry name" value="YitT_membrane"/>
    <property type="match status" value="1"/>
</dbReference>
<comment type="subcellular location">
    <subcellularLocation>
        <location evidence="1">Cell membrane</location>
        <topology evidence="1">Multi-pass membrane protein</topology>
    </subcellularLocation>
</comment>
<gene>
    <name evidence="8" type="ORF">CP373A1_05055</name>
</gene>
<feature type="transmembrane region" description="Helical" evidence="6">
    <location>
        <begin position="81"/>
        <end position="101"/>
    </location>
</feature>
<keyword evidence="9" id="KW-1185">Reference proteome</keyword>
<evidence type="ECO:0000256" key="4">
    <source>
        <dbReference type="ARBA" id="ARBA00022989"/>
    </source>
</evidence>
<feature type="transmembrane region" description="Helical" evidence="6">
    <location>
        <begin position="146"/>
        <end position="167"/>
    </location>
</feature>
<evidence type="ECO:0000256" key="3">
    <source>
        <dbReference type="ARBA" id="ARBA00022692"/>
    </source>
</evidence>
<protein>
    <recommendedName>
        <fullName evidence="7">DUF2179 domain-containing protein</fullName>
    </recommendedName>
</protein>
<evidence type="ECO:0000256" key="5">
    <source>
        <dbReference type="ARBA" id="ARBA00023136"/>
    </source>
</evidence>
<keyword evidence="5 6" id="KW-0472">Membrane</keyword>
<comment type="caution">
    <text evidence="8">The sequence shown here is derived from an EMBL/GenBank/DDBJ whole genome shotgun (WGS) entry which is preliminary data.</text>
</comment>
<organism evidence="8 9">
    <name type="scientific">Clostridium paraputrificum</name>
    <dbReference type="NCBI Taxonomy" id="29363"/>
    <lineage>
        <taxon>Bacteria</taxon>
        <taxon>Bacillati</taxon>
        <taxon>Bacillota</taxon>
        <taxon>Clostridia</taxon>
        <taxon>Eubacteriales</taxon>
        <taxon>Clostridiaceae</taxon>
        <taxon>Clostridium</taxon>
    </lineage>
</organism>
<dbReference type="Gene3D" id="3.30.70.120">
    <property type="match status" value="1"/>
</dbReference>
<evidence type="ECO:0000256" key="2">
    <source>
        <dbReference type="ARBA" id="ARBA00022475"/>
    </source>
</evidence>